<dbReference type="EMBL" id="DS268420">
    <property type="protein sequence ID" value="EFO87918.1"/>
    <property type="molecule type" value="Genomic_DNA"/>
</dbReference>
<dbReference type="RefSeq" id="XP_003110625.2">
    <property type="nucleotide sequence ID" value="XM_003110577.2"/>
</dbReference>
<reference evidence="3" key="1">
    <citation type="submission" date="2007-07" db="EMBL/GenBank/DDBJ databases">
        <title>PCAP assembly of the Caenorhabditis remanei genome.</title>
        <authorList>
            <consortium name="The Caenorhabditis remanei Sequencing Consortium"/>
            <person name="Wilson R.K."/>
        </authorList>
    </citation>
    <scope>NUCLEOTIDE SEQUENCE [LARGE SCALE GENOMIC DNA]</scope>
    <source>
        <strain evidence="3">PB4641</strain>
    </source>
</reference>
<dbReference type="eggNOG" id="ENOG502TG16">
    <property type="taxonomic scope" value="Eukaryota"/>
</dbReference>
<accession>E3M0D1</accession>
<dbReference type="PANTHER" id="PTHR21447:SF7">
    <property type="entry name" value="CUB-LIKE DOMAIN-CONTAINING PROTEIN"/>
    <property type="match status" value="1"/>
</dbReference>
<dbReference type="AlphaFoldDB" id="E3M0D1"/>
<organism evidence="4">
    <name type="scientific">Caenorhabditis remanei</name>
    <name type="common">Caenorhabditis vulgaris</name>
    <dbReference type="NCBI Taxonomy" id="31234"/>
    <lineage>
        <taxon>Eukaryota</taxon>
        <taxon>Metazoa</taxon>
        <taxon>Ecdysozoa</taxon>
        <taxon>Nematoda</taxon>
        <taxon>Chromadorea</taxon>
        <taxon>Rhabditida</taxon>
        <taxon>Rhabditina</taxon>
        <taxon>Rhabditomorpha</taxon>
        <taxon>Rhabditoidea</taxon>
        <taxon>Rhabditidae</taxon>
        <taxon>Peloderinae</taxon>
        <taxon>Caenorhabditis</taxon>
    </lineage>
</organism>
<name>E3M0D1_CAERE</name>
<dbReference type="InParanoid" id="E3M0D1"/>
<dbReference type="InterPro" id="IPR003366">
    <property type="entry name" value="CUB-like_dom"/>
</dbReference>
<dbReference type="GO" id="GO:0045121">
    <property type="term" value="C:membrane raft"/>
    <property type="evidence" value="ECO:0007669"/>
    <property type="project" value="TreeGrafter"/>
</dbReference>
<gene>
    <name evidence="3" type="ORF">CRE_05628</name>
</gene>
<feature type="chain" id="PRO_5003173972" description="CUB-like domain-containing protein" evidence="1">
    <location>
        <begin position="20"/>
        <end position="486"/>
    </location>
</feature>
<dbReference type="OMA" id="PLWMSAN"/>
<dbReference type="Proteomes" id="UP000008281">
    <property type="component" value="Unassembled WGS sequence"/>
</dbReference>
<dbReference type="FunCoup" id="E3M0D1">
    <property type="interactions" value="130"/>
</dbReference>
<dbReference type="GO" id="GO:0045087">
    <property type="term" value="P:innate immune response"/>
    <property type="evidence" value="ECO:0007669"/>
    <property type="project" value="TreeGrafter"/>
</dbReference>
<dbReference type="OrthoDB" id="5791243at2759"/>
<dbReference type="PANTHER" id="PTHR21447">
    <property type="entry name" value="RING-TYPE DOMAIN-CONTAINING PROTEIN-RELATED"/>
    <property type="match status" value="1"/>
</dbReference>
<dbReference type="Pfam" id="PF02408">
    <property type="entry name" value="CUB_2"/>
    <property type="match status" value="1"/>
</dbReference>
<dbReference type="HOGENOM" id="CLU_022349_2_0_1"/>
<evidence type="ECO:0000313" key="4">
    <source>
        <dbReference type="Proteomes" id="UP000008281"/>
    </source>
</evidence>
<dbReference type="KEGG" id="crq:GCK72_018643"/>
<evidence type="ECO:0000259" key="2">
    <source>
        <dbReference type="Pfam" id="PF02408"/>
    </source>
</evidence>
<feature type="domain" description="CUB-like" evidence="2">
    <location>
        <begin position="20"/>
        <end position="132"/>
    </location>
</feature>
<keyword evidence="1" id="KW-0732">Signal</keyword>
<proteinExistence type="predicted"/>
<keyword evidence="4" id="KW-1185">Reference proteome</keyword>
<dbReference type="CTD" id="9824150"/>
<protein>
    <recommendedName>
        <fullName evidence="2">CUB-like domain-containing protein</fullName>
    </recommendedName>
</protein>
<sequence length="486" mass="53668">MLKTASILLFAFQISQVVCFTCPTAPIAATTLGGNLPVGATNITLVPSGTNCIFTFDIPNNYALLLKFSVDFQSNDDTVQLVDNRKVTRNLTHTGSILYDAPIWVSPRSSQVIVRGVSGNTRFMLSYMFQAVNDYKQVKKRTGEHFALNDIDSKTYYTITASSDTEKVVVNHALRAGTAEDTKLQDYFVYDGDNINTANMIGTLADFGSKIIPSTSNSITIVNFYGTRSPSYALGNDASTLNGFSSYTVSVTSLGSSINDKFRDLSDNGGLYTIICSDCSIFYWTKIDFDSFGTFNTGYITFQGQTPTHNREKLIKYDSMTFMDNQLPQMLPTNIVTVKVYLSTVGYNLNTINDDTVWKKPYDGRKGLIFSPSLWSSAANNFNYEFRDDSHLYNFTLNMNKMSFPTSNDQMTLKIGSGTGTPAVNNQYPHDKSSNGIVMSNGNYMQIGLAASVGADVRLSFEMRKVNSSNLIGTLTSIVLVVIYIF</sequence>
<feature type="signal peptide" evidence="1">
    <location>
        <begin position="1"/>
        <end position="19"/>
    </location>
</feature>
<evidence type="ECO:0000313" key="3">
    <source>
        <dbReference type="EMBL" id="EFO87918.1"/>
    </source>
</evidence>
<evidence type="ECO:0000256" key="1">
    <source>
        <dbReference type="SAM" id="SignalP"/>
    </source>
</evidence>
<dbReference type="STRING" id="31234.E3M0D1"/>
<dbReference type="GeneID" id="9824150"/>